<reference evidence="1 2" key="1">
    <citation type="submission" date="2016-10" db="EMBL/GenBank/DDBJ databases">
        <authorList>
            <person name="de Groot N.N."/>
        </authorList>
    </citation>
    <scope>NUCLEOTIDE SEQUENCE [LARGE SCALE GENOMIC DNA]</scope>
    <source>
        <strain evidence="1 2">DSM 19073</strain>
    </source>
</reference>
<evidence type="ECO:0000313" key="2">
    <source>
        <dbReference type="Proteomes" id="UP000199110"/>
    </source>
</evidence>
<dbReference type="RefSeq" id="WP_092783034.1">
    <property type="nucleotide sequence ID" value="NZ_FORA01000004.1"/>
</dbReference>
<dbReference type="AlphaFoldDB" id="A0A1I3SKB0"/>
<sequence length="330" mass="36215">MFKGLFGGRAPVMCDPTEGLDRVGNGVEAVLADDLPAIAPHLTEMTADGRIQWMVALLQSLPLDHPLPEPSVEQDPDRDFVMGCLLAAWLLRTVDVPRTAKVTTVGDDIEALLTVVAERAMGLLIRADATRPGLPDLWGWRLLCASVLKAPEEEMAELADGLDRCAPPSLMAAHLHLMSLRRTMGGSQATMWRYVTDQTAMLPASGWLGLIACAHLEDIYWFLNREPDKAVQKRYRAQITTPAFRAEIVALSQRFLDRSAAEGPSHHAAQRYGRNMIAALLAQIGEGGHLVPHLREIDAVPMHMCWGGMVRLKDLNSVRNLAMMPPLRGG</sequence>
<protein>
    <submittedName>
        <fullName evidence="1">Uncharacterized protein</fullName>
    </submittedName>
</protein>
<accession>A0A1I3SKB0</accession>
<dbReference type="Proteomes" id="UP000199110">
    <property type="component" value="Unassembled WGS sequence"/>
</dbReference>
<dbReference type="EMBL" id="FORA01000004">
    <property type="protein sequence ID" value="SFJ59063.1"/>
    <property type="molecule type" value="Genomic_DNA"/>
</dbReference>
<dbReference type="STRING" id="390807.SAMN04488095_3185"/>
<organism evidence="1 2">
    <name type="scientific">Jannaschia pohangensis</name>
    <dbReference type="NCBI Taxonomy" id="390807"/>
    <lineage>
        <taxon>Bacteria</taxon>
        <taxon>Pseudomonadati</taxon>
        <taxon>Pseudomonadota</taxon>
        <taxon>Alphaproteobacteria</taxon>
        <taxon>Rhodobacterales</taxon>
        <taxon>Roseobacteraceae</taxon>
        <taxon>Jannaschia</taxon>
    </lineage>
</organism>
<keyword evidence="2" id="KW-1185">Reference proteome</keyword>
<gene>
    <name evidence="1" type="ORF">SAMN04488095_3185</name>
</gene>
<evidence type="ECO:0000313" key="1">
    <source>
        <dbReference type="EMBL" id="SFJ59063.1"/>
    </source>
</evidence>
<proteinExistence type="predicted"/>
<name>A0A1I3SKB0_9RHOB</name>